<evidence type="ECO:0000256" key="11">
    <source>
        <dbReference type="ARBA" id="ARBA00067459"/>
    </source>
</evidence>
<evidence type="ECO:0000256" key="13">
    <source>
        <dbReference type="RuleBase" id="RU003808"/>
    </source>
</evidence>
<feature type="transmembrane region" description="Helical" evidence="15">
    <location>
        <begin position="735"/>
        <end position="758"/>
    </location>
</feature>
<reference evidence="17 18" key="1">
    <citation type="journal article" date="2015" name="Genome Biol. Evol.">
        <title>Comparative Genomics of a Bacterivorous Green Alga Reveals Evolutionary Causalities and Consequences of Phago-Mixotrophic Mode of Nutrition.</title>
        <authorList>
            <person name="Burns J.A."/>
            <person name="Paasch A."/>
            <person name="Narechania A."/>
            <person name="Kim E."/>
        </authorList>
    </citation>
    <scope>NUCLEOTIDE SEQUENCE [LARGE SCALE GENOMIC DNA]</scope>
    <source>
        <strain evidence="17 18">PLY_AMNH</strain>
    </source>
</reference>
<keyword evidence="7" id="KW-0406">Ion transport</keyword>
<keyword evidence="5 12" id="KW-0106">Calcium</keyword>
<dbReference type="AlphaFoldDB" id="A0AAE0GZ57"/>
<dbReference type="InterPro" id="IPR002077">
    <property type="entry name" value="VDCCAlpha1"/>
</dbReference>
<feature type="domain" description="Ion transport" evidence="16">
    <location>
        <begin position="623"/>
        <end position="856"/>
    </location>
</feature>
<feature type="domain" description="Ion transport" evidence="16">
    <location>
        <begin position="310"/>
        <end position="572"/>
    </location>
</feature>
<feature type="transmembrane region" description="Helical" evidence="15">
    <location>
        <begin position="75"/>
        <end position="95"/>
    </location>
</feature>
<evidence type="ECO:0000313" key="17">
    <source>
        <dbReference type="EMBL" id="KAK3287065.1"/>
    </source>
</evidence>
<dbReference type="InterPro" id="IPR027359">
    <property type="entry name" value="Volt_channel_dom_sf"/>
</dbReference>
<keyword evidence="12" id="KW-0479">Metal-binding</keyword>
<dbReference type="GO" id="GO:0005245">
    <property type="term" value="F:voltage-gated calcium channel activity"/>
    <property type="evidence" value="ECO:0007669"/>
    <property type="project" value="InterPro"/>
</dbReference>
<keyword evidence="13" id="KW-0851">Voltage-gated channel</keyword>
<organism evidence="17 18">
    <name type="scientific">Cymbomonas tetramitiformis</name>
    <dbReference type="NCBI Taxonomy" id="36881"/>
    <lineage>
        <taxon>Eukaryota</taxon>
        <taxon>Viridiplantae</taxon>
        <taxon>Chlorophyta</taxon>
        <taxon>Pyramimonadophyceae</taxon>
        <taxon>Pyramimonadales</taxon>
        <taxon>Pyramimonadaceae</taxon>
        <taxon>Cymbomonas</taxon>
    </lineage>
</organism>
<name>A0AAE0GZ57_9CHLO</name>
<feature type="transmembrane region" description="Helical" evidence="15">
    <location>
        <begin position="825"/>
        <end position="849"/>
    </location>
</feature>
<evidence type="ECO:0000256" key="12">
    <source>
        <dbReference type="PIRSR" id="PIRSR602077-1"/>
    </source>
</evidence>
<keyword evidence="9" id="KW-0325">Glycoprotein</keyword>
<proteinExistence type="inferred from homology"/>
<evidence type="ECO:0000259" key="16">
    <source>
        <dbReference type="Pfam" id="PF00520"/>
    </source>
</evidence>
<dbReference type="EMBL" id="LGRX02001030">
    <property type="protein sequence ID" value="KAK3287065.1"/>
    <property type="molecule type" value="Genomic_DNA"/>
</dbReference>
<keyword evidence="2" id="KW-0813">Transport</keyword>
<feature type="transmembrane region" description="Helical" evidence="15">
    <location>
        <begin position="655"/>
        <end position="681"/>
    </location>
</feature>
<evidence type="ECO:0000256" key="7">
    <source>
        <dbReference type="ARBA" id="ARBA00023065"/>
    </source>
</evidence>
<feature type="binding site" evidence="12">
    <location>
        <position position="514"/>
    </location>
    <ligand>
        <name>Ca(2+)</name>
        <dbReference type="ChEBI" id="CHEBI:29108"/>
    </ligand>
</feature>
<keyword evidence="13" id="KW-0407">Ion channel</keyword>
<evidence type="ECO:0000313" key="18">
    <source>
        <dbReference type="Proteomes" id="UP001190700"/>
    </source>
</evidence>
<dbReference type="Proteomes" id="UP001190700">
    <property type="component" value="Unassembled WGS sequence"/>
</dbReference>
<dbReference type="Gene3D" id="1.10.238.10">
    <property type="entry name" value="EF-hand"/>
    <property type="match status" value="1"/>
</dbReference>
<feature type="region of interest" description="Disordered" evidence="14">
    <location>
        <begin position="1212"/>
        <end position="1234"/>
    </location>
</feature>
<evidence type="ECO:0000256" key="3">
    <source>
        <dbReference type="ARBA" id="ARBA00022475"/>
    </source>
</evidence>
<dbReference type="PANTHER" id="PTHR10037:SF62">
    <property type="entry name" value="SODIUM CHANNEL PROTEIN 60E"/>
    <property type="match status" value="1"/>
</dbReference>
<keyword evidence="4 15" id="KW-0812">Transmembrane</keyword>
<dbReference type="GO" id="GO:0001518">
    <property type="term" value="C:voltage-gated sodium channel complex"/>
    <property type="evidence" value="ECO:0007669"/>
    <property type="project" value="TreeGrafter"/>
</dbReference>
<feature type="transmembrane region" description="Helical" evidence="15">
    <location>
        <begin position="40"/>
        <end position="63"/>
    </location>
</feature>
<comment type="similarity">
    <text evidence="10 13">Belongs to the calcium channel alpha-1 subunit (TC 1.A.1.11) family.</text>
</comment>
<feature type="transmembrane region" description="Helical" evidence="15">
    <location>
        <begin position="437"/>
        <end position="456"/>
    </location>
</feature>
<dbReference type="PANTHER" id="PTHR10037">
    <property type="entry name" value="VOLTAGE-GATED CATION CHANNEL CALCIUM AND SODIUM"/>
    <property type="match status" value="1"/>
</dbReference>
<evidence type="ECO:0000256" key="15">
    <source>
        <dbReference type="SAM" id="Phobius"/>
    </source>
</evidence>
<keyword evidence="8 15" id="KW-0472">Membrane</keyword>
<keyword evidence="13" id="KW-0107">Calcium channel</keyword>
<feature type="transmembrane region" description="Helical" evidence="15">
    <location>
        <begin position="195"/>
        <end position="221"/>
    </location>
</feature>
<evidence type="ECO:0000256" key="9">
    <source>
        <dbReference type="ARBA" id="ARBA00023180"/>
    </source>
</evidence>
<feature type="transmembrane region" description="Helical" evidence="15">
    <location>
        <begin position="130"/>
        <end position="152"/>
    </location>
</feature>
<keyword evidence="13" id="KW-0109">Calcium transport</keyword>
<evidence type="ECO:0000256" key="6">
    <source>
        <dbReference type="ARBA" id="ARBA00022989"/>
    </source>
</evidence>
<comment type="caution">
    <text evidence="17">The sequence shown here is derived from an EMBL/GenBank/DDBJ whole genome shotgun (WGS) entry which is preliminary data.</text>
</comment>
<evidence type="ECO:0000256" key="14">
    <source>
        <dbReference type="SAM" id="MobiDB-lite"/>
    </source>
</evidence>
<gene>
    <name evidence="17" type="ORF">CYMTET_5411</name>
</gene>
<dbReference type="SUPFAM" id="SSF81324">
    <property type="entry name" value="Voltage-gated potassium channels"/>
    <property type="match status" value="3"/>
</dbReference>
<dbReference type="Gene3D" id="1.10.287.70">
    <property type="match status" value="3"/>
</dbReference>
<feature type="transmembrane region" description="Helical" evidence="15">
    <location>
        <begin position="309"/>
        <end position="327"/>
    </location>
</feature>
<dbReference type="GO" id="GO:0046872">
    <property type="term" value="F:metal ion binding"/>
    <property type="evidence" value="ECO:0007669"/>
    <property type="project" value="UniProtKB-KW"/>
</dbReference>
<feature type="transmembrane region" description="Helical" evidence="15">
    <location>
        <begin position="347"/>
        <end position="369"/>
    </location>
</feature>
<evidence type="ECO:0000256" key="5">
    <source>
        <dbReference type="ARBA" id="ARBA00022837"/>
    </source>
</evidence>
<keyword evidence="18" id="KW-1185">Reference proteome</keyword>
<sequence>MLVAVKVRGVRGSDTDGAAGDLHVGGCEGESLLTLVQEMIGTLTVVLFTIEMLLLVAHMGLWPYITSVETRLDCLVLMLTLMSYFMPVTKSAIVLRTSRVMRVVLATKLADRWPTLKAFSSAVRLSMDSIWPFLLLMCIFTLTMALFGKYFFEGNFGTYRYNYDTLFWSMVTTFQVTTGENWNDTVAAAVEHNGWFASVFFLFTYVVGNMIFFNIFTAILIDSYAANTKRIEMDGENPTFDEVESVEASSPLRMASNSISTTLQRLKSFNEWPSFEESSTPELEGTSFYVFGPSNPVRIFVARCVENEGFKVSVLGLILFSSTLLAVDYPGLDPDSTLGGILGTSNQILAGIFFLEMVMKMITMQAVLGETAYIKDHWNKLDAFVVFVSLVGLYFDEVAFLRALRAMRPLRLVVRHEGIKFVIESIIQSFMQSATTVLLAACVGLLLACVGVQLFAGTFYMCTDATVDLEEDCTGTYIESDGAERERDWYRISPSHYDNILSGFLTTLELTSGEMWPEIALLGVDSVGPGEAMKENASIGVMLYFIIVLLVMNSFFLDTIIGIVVDSAQNIKGAADFPDLSPPLKEWMLTLRGIHAMSPSKTLHMPKNRLVQAIYYAVNSEEFDGIIQSAIVLNCIVMMLTHYGESEEYAAVLEMLSFGFTVVFFSEMVLKLVVLRVVYFWDGWNCFDFFIVGTSIVEVLLNGILPSMKFLQTFRVLRLVRIVRRIKGVGQLFEALYRSVGGLVHVFGLMLLVFYVYAVCGVTVFGEVKYQHFINSQCNFSTFPQALMTLFRIATGESWNGIMHDLRISEPDCDSSQGNCGSKFAIPYVVSFVVGVQFIMLNIVMAVVLGQYSSCKIEYNRLMNSDMLQMFAEIWKQYDPEGTGYAPIENLYDIMLDLPYPVGLTKQTWTCGMFLPITSKLDLPVYKVGFPISRGPHQNIHHVAVDVATGAEAPQVEIPEKPHPSILPVSERTCMQFQDALEAISARVFITQHLLKLPPKQRDACTHFVYRSLIDRKEKRLQTNRETMDAIPYSNTRRARSGSVASGGHSDWLCGLTRTHGANLDTKDQCILLKIYDDRIDYHFAKMVIDRIGRERTTRYRIRKAKRKLAAITWLTKQTEIAIHNSQRNQCTNGQVATLEVDKNLEGSPPDVNKLLVPQGSFSSAPVQHRKVQIAKIGRASLLQRFQESLSPRITSQDPWLVEVLKELTPEKKPPQISAEQRSPANLASIDISL</sequence>
<feature type="domain" description="Ion transport" evidence="16">
    <location>
        <begin position="37"/>
        <end position="229"/>
    </location>
</feature>
<accession>A0AAE0GZ57</accession>
<feature type="transmembrane region" description="Helical" evidence="15">
    <location>
        <begin position="381"/>
        <end position="404"/>
    </location>
</feature>
<evidence type="ECO:0000256" key="10">
    <source>
        <dbReference type="ARBA" id="ARBA00061395"/>
    </source>
</evidence>
<keyword evidence="3" id="KW-1003">Cell membrane</keyword>
<keyword evidence="6 15" id="KW-1133">Transmembrane helix</keyword>
<feature type="transmembrane region" description="Helical" evidence="15">
    <location>
        <begin position="687"/>
        <end position="705"/>
    </location>
</feature>
<dbReference type="GO" id="GO:0005891">
    <property type="term" value="C:voltage-gated calcium channel complex"/>
    <property type="evidence" value="ECO:0007669"/>
    <property type="project" value="InterPro"/>
</dbReference>
<dbReference type="GO" id="GO:0005248">
    <property type="term" value="F:voltage-gated sodium channel activity"/>
    <property type="evidence" value="ECO:0007669"/>
    <property type="project" value="TreeGrafter"/>
</dbReference>
<evidence type="ECO:0000256" key="8">
    <source>
        <dbReference type="ARBA" id="ARBA00023136"/>
    </source>
</evidence>
<dbReference type="InterPro" id="IPR043203">
    <property type="entry name" value="VGCC_Ca_Na"/>
</dbReference>
<dbReference type="Pfam" id="PF00520">
    <property type="entry name" value="Ion_trans"/>
    <property type="match status" value="3"/>
</dbReference>
<dbReference type="Gene3D" id="1.20.120.350">
    <property type="entry name" value="Voltage-gated potassium channels. Chain C"/>
    <property type="match status" value="3"/>
</dbReference>
<dbReference type="InterPro" id="IPR005821">
    <property type="entry name" value="Ion_trans_dom"/>
</dbReference>
<evidence type="ECO:0000256" key="1">
    <source>
        <dbReference type="ARBA" id="ARBA00004651"/>
    </source>
</evidence>
<evidence type="ECO:0000256" key="4">
    <source>
        <dbReference type="ARBA" id="ARBA00022692"/>
    </source>
</evidence>
<feature type="transmembrane region" description="Helical" evidence="15">
    <location>
        <begin position="541"/>
        <end position="565"/>
    </location>
</feature>
<dbReference type="PRINTS" id="PR00167">
    <property type="entry name" value="CACHANNEL"/>
</dbReference>
<evidence type="ECO:0000256" key="2">
    <source>
        <dbReference type="ARBA" id="ARBA00022448"/>
    </source>
</evidence>
<dbReference type="FunFam" id="1.10.287.70:FF:000093">
    <property type="entry name" value="Calcium channel subunit Cch1"/>
    <property type="match status" value="1"/>
</dbReference>
<protein>
    <recommendedName>
        <fullName evidence="11">Calcium-channel protein CCH1</fullName>
    </recommendedName>
</protein>
<comment type="subcellular location">
    <subcellularLocation>
        <location evidence="1">Cell membrane</location>
        <topology evidence="1">Multi-pass membrane protein</topology>
    </subcellularLocation>
    <subcellularLocation>
        <location evidence="13">Membrane</location>
        <topology evidence="13">Multi-pass membrane protein</topology>
    </subcellularLocation>
</comment>
<feature type="transmembrane region" description="Helical" evidence="15">
    <location>
        <begin position="625"/>
        <end position="643"/>
    </location>
</feature>